<dbReference type="RefSeq" id="WP_106008456.1">
    <property type="nucleotide sequence ID" value="NZ_PVXP01000009.1"/>
</dbReference>
<keyword evidence="2" id="KW-0472">Membrane</keyword>
<evidence type="ECO:0000256" key="2">
    <source>
        <dbReference type="SAM" id="Phobius"/>
    </source>
</evidence>
<keyword evidence="2" id="KW-0812">Transmembrane</keyword>
<organism evidence="3 4">
    <name type="scientific">Clostridium luticellarii</name>
    <dbReference type="NCBI Taxonomy" id="1691940"/>
    <lineage>
        <taxon>Bacteria</taxon>
        <taxon>Bacillati</taxon>
        <taxon>Bacillota</taxon>
        <taxon>Clostridia</taxon>
        <taxon>Eubacteriales</taxon>
        <taxon>Clostridiaceae</taxon>
        <taxon>Clostridium</taxon>
    </lineage>
</organism>
<dbReference type="AlphaFoldDB" id="A0A2T0BPX8"/>
<accession>A0A2T0BPX8</accession>
<keyword evidence="4" id="KW-1185">Reference proteome</keyword>
<dbReference type="Proteomes" id="UP000237798">
    <property type="component" value="Unassembled WGS sequence"/>
</dbReference>
<name>A0A2T0BPX8_9CLOT</name>
<reference evidence="3 4" key="1">
    <citation type="submission" date="2018-03" db="EMBL/GenBank/DDBJ databases">
        <title>Genome sequence of Clostridium luticellarii DSM 29923.</title>
        <authorList>
            <person name="Poehlein A."/>
            <person name="Daniel R."/>
        </authorList>
    </citation>
    <scope>NUCLEOTIDE SEQUENCE [LARGE SCALE GENOMIC DNA]</scope>
    <source>
        <strain evidence="3 4">DSM 29923</strain>
    </source>
</reference>
<feature type="transmembrane region" description="Helical" evidence="2">
    <location>
        <begin position="6"/>
        <end position="28"/>
    </location>
</feature>
<dbReference type="EMBL" id="PVXP01000009">
    <property type="protein sequence ID" value="PRR85941.1"/>
    <property type="molecule type" value="Genomic_DNA"/>
</dbReference>
<feature type="coiled-coil region" evidence="1">
    <location>
        <begin position="146"/>
        <end position="187"/>
    </location>
</feature>
<sequence length="205" mass="22443">MTNLNVLFIVLGLAVGVGATVLILLPFLKKKGINTADVLQKVDDGLQEVKKYTDAAKALVPGNKFLNILSIIEKYAEIGVGQAAQLNISSQLPADQRKQSAEDYVYNVLNKLGINVDDNIRTIVSGVIESKVYELKSPEEKKSAQQTAVQTQISQLQTQNSQLQSERTKLQQENEELKKKVVDMQSIVAPVQNTTNTVAPAQPVQ</sequence>
<keyword evidence="1" id="KW-0175">Coiled coil</keyword>
<proteinExistence type="predicted"/>
<evidence type="ECO:0000313" key="3">
    <source>
        <dbReference type="EMBL" id="PRR85941.1"/>
    </source>
</evidence>
<dbReference type="OrthoDB" id="1938851at2"/>
<comment type="caution">
    <text evidence="3">The sequence shown here is derived from an EMBL/GenBank/DDBJ whole genome shotgun (WGS) entry which is preliminary data.</text>
</comment>
<keyword evidence="2" id="KW-1133">Transmembrane helix</keyword>
<gene>
    <name evidence="3" type="ORF">CLLU_09690</name>
</gene>
<evidence type="ECO:0000256" key="1">
    <source>
        <dbReference type="SAM" id="Coils"/>
    </source>
</evidence>
<evidence type="ECO:0000313" key="4">
    <source>
        <dbReference type="Proteomes" id="UP000237798"/>
    </source>
</evidence>
<protein>
    <submittedName>
        <fullName evidence="3">Uncharacterized protein</fullName>
    </submittedName>
</protein>